<keyword evidence="4" id="KW-1185">Reference proteome</keyword>
<name>A0A369UMV9_9GAMM</name>
<dbReference type="OrthoDB" id="9796554at2"/>
<dbReference type="InterPro" id="IPR017937">
    <property type="entry name" value="Thioredoxin_CS"/>
</dbReference>
<dbReference type="PANTHER" id="PTHR42852:SF13">
    <property type="entry name" value="PROTEIN DIPZ"/>
    <property type="match status" value="1"/>
</dbReference>
<reference evidence="3 4" key="1">
    <citation type="submission" date="2018-07" db="EMBL/GenBank/DDBJ databases">
        <title>Dyella tabacisoli L4-6T, whole genome shotgun sequence.</title>
        <authorList>
            <person name="Zhou X.-K."/>
            <person name="Li W.-J."/>
            <person name="Duan Y.-Q."/>
        </authorList>
    </citation>
    <scope>NUCLEOTIDE SEQUENCE [LARGE SCALE GENOMIC DNA]</scope>
    <source>
        <strain evidence="3 4">L4-6</strain>
    </source>
</reference>
<dbReference type="InterPro" id="IPR036249">
    <property type="entry name" value="Thioredoxin-like_sf"/>
</dbReference>
<dbReference type="PANTHER" id="PTHR42852">
    <property type="entry name" value="THIOL:DISULFIDE INTERCHANGE PROTEIN DSBE"/>
    <property type="match status" value="1"/>
</dbReference>
<gene>
    <name evidence="3" type="ORF">DVJ77_08555</name>
</gene>
<evidence type="ECO:0000313" key="4">
    <source>
        <dbReference type="Proteomes" id="UP000253782"/>
    </source>
</evidence>
<dbReference type="CDD" id="cd02966">
    <property type="entry name" value="TlpA_like_family"/>
    <property type="match status" value="1"/>
</dbReference>
<dbReference type="RefSeq" id="WP_114845059.1">
    <property type="nucleotide sequence ID" value="NZ_JBHSPE010000008.1"/>
</dbReference>
<dbReference type="SUPFAM" id="SSF52833">
    <property type="entry name" value="Thioredoxin-like"/>
    <property type="match status" value="1"/>
</dbReference>
<evidence type="ECO:0000256" key="1">
    <source>
        <dbReference type="ARBA" id="ARBA00023284"/>
    </source>
</evidence>
<dbReference type="Proteomes" id="UP000253782">
    <property type="component" value="Unassembled WGS sequence"/>
</dbReference>
<dbReference type="GO" id="GO:0015036">
    <property type="term" value="F:disulfide oxidoreductase activity"/>
    <property type="evidence" value="ECO:0007669"/>
    <property type="project" value="UniProtKB-ARBA"/>
</dbReference>
<dbReference type="PROSITE" id="PS00194">
    <property type="entry name" value="THIOREDOXIN_1"/>
    <property type="match status" value="1"/>
</dbReference>
<dbReference type="Gene3D" id="3.40.30.10">
    <property type="entry name" value="Glutaredoxin"/>
    <property type="match status" value="1"/>
</dbReference>
<dbReference type="InterPro" id="IPR050553">
    <property type="entry name" value="Thioredoxin_ResA/DsbE_sf"/>
</dbReference>
<organism evidence="3 4">
    <name type="scientific">Dyella tabacisoli</name>
    <dbReference type="NCBI Taxonomy" id="2282381"/>
    <lineage>
        <taxon>Bacteria</taxon>
        <taxon>Pseudomonadati</taxon>
        <taxon>Pseudomonadota</taxon>
        <taxon>Gammaproteobacteria</taxon>
        <taxon>Lysobacterales</taxon>
        <taxon>Rhodanobacteraceae</taxon>
        <taxon>Dyella</taxon>
    </lineage>
</organism>
<sequence>MSRSNWSILMLAVLVAAVGGWFQQQSRLAKVPAGVQVAAMGEQRPDLALKDIDGREHRLSEFKGRRVLLNFWASWCGPCLDEMPALARSQAKFGDQGAIVVGIAMDQPDAVRQFLAAHPVPYPILLGQLESPSTSLRFGNTAETLPFSVLLDGDGRVLENRRGALTPQQLETWLGPPSR</sequence>
<dbReference type="PROSITE" id="PS51352">
    <property type="entry name" value="THIOREDOXIN_2"/>
    <property type="match status" value="1"/>
</dbReference>
<comment type="caution">
    <text evidence="3">The sequence shown here is derived from an EMBL/GenBank/DDBJ whole genome shotgun (WGS) entry which is preliminary data.</text>
</comment>
<protein>
    <submittedName>
        <fullName evidence="3">TlpA family protein disulfide reductase</fullName>
    </submittedName>
</protein>
<feature type="domain" description="Thioredoxin" evidence="2">
    <location>
        <begin position="38"/>
        <end position="179"/>
    </location>
</feature>
<dbReference type="GO" id="GO:0016209">
    <property type="term" value="F:antioxidant activity"/>
    <property type="evidence" value="ECO:0007669"/>
    <property type="project" value="InterPro"/>
</dbReference>
<dbReference type="AlphaFoldDB" id="A0A369UMV9"/>
<dbReference type="InterPro" id="IPR013766">
    <property type="entry name" value="Thioredoxin_domain"/>
</dbReference>
<dbReference type="InterPro" id="IPR000866">
    <property type="entry name" value="AhpC/TSA"/>
</dbReference>
<evidence type="ECO:0000313" key="3">
    <source>
        <dbReference type="EMBL" id="RDD82102.1"/>
    </source>
</evidence>
<keyword evidence="1" id="KW-0676">Redox-active center</keyword>
<dbReference type="EMBL" id="QQAH01000007">
    <property type="protein sequence ID" value="RDD82102.1"/>
    <property type="molecule type" value="Genomic_DNA"/>
</dbReference>
<proteinExistence type="predicted"/>
<dbReference type="Pfam" id="PF00578">
    <property type="entry name" value="AhpC-TSA"/>
    <property type="match status" value="1"/>
</dbReference>
<evidence type="ECO:0000259" key="2">
    <source>
        <dbReference type="PROSITE" id="PS51352"/>
    </source>
</evidence>
<accession>A0A369UMV9</accession>